<dbReference type="Proteomes" id="UP000509761">
    <property type="component" value="Chromosome"/>
</dbReference>
<sequence length="31" mass="3651">MKSLAVNGWTIYAHPMFWEKTEMLAAKVKRL</sequence>
<dbReference type="EMBL" id="CP054580">
    <property type="protein sequence ID" value="QKS25956.1"/>
    <property type="molecule type" value="Genomic_DNA"/>
</dbReference>
<proteinExistence type="predicted"/>
<dbReference type="AlphaFoldDB" id="A0AAP9T2X5"/>
<organism evidence="1 2">
    <name type="scientific">Vreelandella titanicae</name>
    <dbReference type="NCBI Taxonomy" id="664683"/>
    <lineage>
        <taxon>Bacteria</taxon>
        <taxon>Pseudomonadati</taxon>
        <taxon>Pseudomonadota</taxon>
        <taxon>Gammaproteobacteria</taxon>
        <taxon>Oceanospirillales</taxon>
        <taxon>Halomonadaceae</taxon>
        <taxon>Vreelandella</taxon>
    </lineage>
</organism>
<reference evidence="1 2" key="1">
    <citation type="submission" date="2019-12" db="EMBL/GenBank/DDBJ databases">
        <title>Genome sequencing and assembly of endphytes of Porphyra tenera.</title>
        <authorList>
            <person name="Park J.M."/>
            <person name="Shin R."/>
            <person name="Jo S.H."/>
        </authorList>
    </citation>
    <scope>NUCLEOTIDE SEQUENCE [LARGE SCALE GENOMIC DNA]</scope>
    <source>
        <strain evidence="1 2">GPM3</strain>
    </source>
</reference>
<keyword evidence="2" id="KW-1185">Reference proteome</keyword>
<protein>
    <submittedName>
        <fullName evidence="1">Uncharacterized protein</fullName>
    </submittedName>
</protein>
<evidence type="ECO:0000313" key="2">
    <source>
        <dbReference type="Proteomes" id="UP000509761"/>
    </source>
</evidence>
<evidence type="ECO:0000313" key="1">
    <source>
        <dbReference type="EMBL" id="QKS25956.1"/>
    </source>
</evidence>
<accession>A0AAP9T2X5</accession>
<name>A0AAP9T2X5_9GAMM</name>
<gene>
    <name evidence="1" type="ORF">FX987_03753</name>
</gene>